<dbReference type="Pfam" id="PF01661">
    <property type="entry name" value="Macro"/>
    <property type="match status" value="1"/>
</dbReference>
<evidence type="ECO:0000259" key="1">
    <source>
        <dbReference type="PROSITE" id="PS51154"/>
    </source>
</evidence>
<sequence>MTFHVVNSRIGWALPKKAPTEGEALVLPANDHLWMGAGPGLDIKKAHGNELELEAVRLGPIPLGGVAVTAGGPTGFTHLFHAVVSGQDLQWVEGVGEKAVAAVLAEAEKRKITALVFHPLYRGMHADKMAATKEFLGAFLPVLEAGSSVKEITILAQDEDEWKLFQDLFLQLLTRA</sequence>
<protein>
    <submittedName>
        <fullName evidence="2">Macro domain-containing protein</fullName>
    </submittedName>
</protein>
<dbReference type="InterPro" id="IPR043472">
    <property type="entry name" value="Macro_dom-like"/>
</dbReference>
<organism evidence="2 3">
    <name type="scientific">Eiseniibacteriota bacterium</name>
    <dbReference type="NCBI Taxonomy" id="2212470"/>
    <lineage>
        <taxon>Bacteria</taxon>
        <taxon>Candidatus Eiseniibacteriota</taxon>
    </lineage>
</organism>
<dbReference type="Gene3D" id="3.40.220.10">
    <property type="entry name" value="Leucine Aminopeptidase, subunit E, domain 1"/>
    <property type="match status" value="1"/>
</dbReference>
<evidence type="ECO:0000313" key="2">
    <source>
        <dbReference type="EMBL" id="MCA9757236.1"/>
    </source>
</evidence>
<dbReference type="AlphaFoldDB" id="A0A956SEA5"/>
<reference evidence="2" key="2">
    <citation type="journal article" date="2021" name="Microbiome">
        <title>Successional dynamics and alternative stable states in a saline activated sludge microbial community over 9 years.</title>
        <authorList>
            <person name="Wang Y."/>
            <person name="Ye J."/>
            <person name="Ju F."/>
            <person name="Liu L."/>
            <person name="Boyd J.A."/>
            <person name="Deng Y."/>
            <person name="Parks D.H."/>
            <person name="Jiang X."/>
            <person name="Yin X."/>
            <person name="Woodcroft B.J."/>
            <person name="Tyson G.W."/>
            <person name="Hugenholtz P."/>
            <person name="Polz M.F."/>
            <person name="Zhang T."/>
        </authorList>
    </citation>
    <scope>NUCLEOTIDE SEQUENCE</scope>
    <source>
        <strain evidence="2">HKST-UBA02</strain>
    </source>
</reference>
<proteinExistence type="predicted"/>
<comment type="caution">
    <text evidence="2">The sequence shown here is derived from an EMBL/GenBank/DDBJ whole genome shotgun (WGS) entry which is preliminary data.</text>
</comment>
<name>A0A956SEA5_UNCEI</name>
<accession>A0A956SEA5</accession>
<gene>
    <name evidence="2" type="ORF">KDA27_15630</name>
</gene>
<dbReference type="PROSITE" id="PS51154">
    <property type="entry name" value="MACRO"/>
    <property type="match status" value="1"/>
</dbReference>
<evidence type="ECO:0000313" key="3">
    <source>
        <dbReference type="Proteomes" id="UP000739538"/>
    </source>
</evidence>
<dbReference type="Proteomes" id="UP000739538">
    <property type="component" value="Unassembled WGS sequence"/>
</dbReference>
<dbReference type="InterPro" id="IPR002589">
    <property type="entry name" value="Macro_dom"/>
</dbReference>
<reference evidence="2" key="1">
    <citation type="submission" date="2020-04" db="EMBL/GenBank/DDBJ databases">
        <authorList>
            <person name="Zhang T."/>
        </authorList>
    </citation>
    <scope>NUCLEOTIDE SEQUENCE</scope>
    <source>
        <strain evidence="2">HKST-UBA02</strain>
    </source>
</reference>
<dbReference type="EMBL" id="JAGQHS010000089">
    <property type="protein sequence ID" value="MCA9757236.1"/>
    <property type="molecule type" value="Genomic_DNA"/>
</dbReference>
<dbReference type="SUPFAM" id="SSF52949">
    <property type="entry name" value="Macro domain-like"/>
    <property type="match status" value="1"/>
</dbReference>
<feature type="domain" description="Macro" evidence="1">
    <location>
        <begin position="1"/>
        <end position="173"/>
    </location>
</feature>